<dbReference type="PROSITE" id="PS00211">
    <property type="entry name" value="ABC_TRANSPORTER_1"/>
    <property type="match status" value="1"/>
</dbReference>
<organism evidence="7 8">
    <name type="scientific">Paraphotobacterium marinum</name>
    <dbReference type="NCBI Taxonomy" id="1755811"/>
    <lineage>
        <taxon>Bacteria</taxon>
        <taxon>Pseudomonadati</taxon>
        <taxon>Pseudomonadota</taxon>
        <taxon>Gammaproteobacteria</taxon>
        <taxon>Vibrionales</taxon>
        <taxon>Vibrionaceae</taxon>
        <taxon>Paraphotobacterium</taxon>
    </lineage>
</organism>
<evidence type="ECO:0000256" key="5">
    <source>
        <dbReference type="ARBA" id="ARBA00037066"/>
    </source>
</evidence>
<dbReference type="EMBL" id="CP022356">
    <property type="protein sequence ID" value="ASK79653.1"/>
    <property type="molecule type" value="Genomic_DNA"/>
</dbReference>
<dbReference type="Gene3D" id="3.40.50.300">
    <property type="entry name" value="P-loop containing nucleotide triphosphate hydrolases"/>
    <property type="match status" value="1"/>
</dbReference>
<dbReference type="GO" id="GO:0016887">
    <property type="term" value="F:ATP hydrolysis activity"/>
    <property type="evidence" value="ECO:0007669"/>
    <property type="project" value="InterPro"/>
</dbReference>
<dbReference type="RefSeq" id="WP_089074561.1">
    <property type="nucleotide sequence ID" value="NZ_CBCSAM010000014.1"/>
</dbReference>
<dbReference type="PANTHER" id="PTHR42794">
    <property type="entry name" value="HEMIN IMPORT ATP-BINDING PROTEIN HMUV"/>
    <property type="match status" value="1"/>
</dbReference>
<keyword evidence="3" id="KW-0067">ATP-binding</keyword>
<evidence type="ECO:0000256" key="2">
    <source>
        <dbReference type="ARBA" id="ARBA00022741"/>
    </source>
</evidence>
<evidence type="ECO:0000313" key="7">
    <source>
        <dbReference type="EMBL" id="ASK79653.1"/>
    </source>
</evidence>
<dbReference type="KEGG" id="pmai:CF386_11405"/>
<sequence>MIEIIDLSIVLNNKTIIQDINLKFYHKQIFGLIGHNGSGKTTLLKAIMNDISLDTGKIYFNEKLISRWNKRELAKSISLVPQHHKADHNFNCLDYVLLGRIPHQNGRYNKLDYEIAYEAIEMTGAIKFINKNFNNLSGGEQAKIKISKALAQLMKPELSGFLLLDEPSANMDLKHQQDLILLLNNITKKHNIGVILIIHDLNIALNNIEVGCLLHSGKIVSKGDINNIITEENVKNYFGIATKKIKVPEINKQALINL</sequence>
<evidence type="ECO:0000256" key="4">
    <source>
        <dbReference type="ARBA" id="ARBA00022967"/>
    </source>
</evidence>
<dbReference type="Proteomes" id="UP000242175">
    <property type="component" value="Chromosome small"/>
</dbReference>
<keyword evidence="4" id="KW-1278">Translocase</keyword>
<dbReference type="SMART" id="SM00382">
    <property type="entry name" value="AAA"/>
    <property type="match status" value="1"/>
</dbReference>
<feature type="domain" description="ABC transporter" evidence="6">
    <location>
        <begin position="2"/>
        <end position="241"/>
    </location>
</feature>
<comment type="function">
    <text evidence="5">Part of the ABC transporter complex HmuTUV involved in hemin import. Responsible for energy coupling to the transport system.</text>
</comment>
<dbReference type="AlphaFoldDB" id="A0A220VI64"/>
<name>A0A220VI64_9GAMM</name>
<accession>A0A220VI64</accession>
<dbReference type="InterPro" id="IPR027417">
    <property type="entry name" value="P-loop_NTPase"/>
</dbReference>
<dbReference type="GO" id="GO:0005524">
    <property type="term" value="F:ATP binding"/>
    <property type="evidence" value="ECO:0007669"/>
    <property type="project" value="UniProtKB-KW"/>
</dbReference>
<dbReference type="InterPro" id="IPR017871">
    <property type="entry name" value="ABC_transporter-like_CS"/>
</dbReference>
<keyword evidence="2" id="KW-0547">Nucleotide-binding</keyword>
<reference evidence="7 8" key="1">
    <citation type="journal article" date="2016" name="Int. J. Syst. Evol. Microbiol.">
        <title>Paraphotobacterium marinum gen. nov., sp. nov., a member of the family Vibrionaceae, isolated from surface seawater.</title>
        <authorList>
            <person name="Huang Z."/>
            <person name="Dong C."/>
            <person name="Shao Z."/>
        </authorList>
    </citation>
    <scope>NUCLEOTIDE SEQUENCE [LARGE SCALE GENOMIC DNA]</scope>
    <source>
        <strain evidence="7 8">NSCS20N07D</strain>
    </source>
</reference>
<dbReference type="Pfam" id="PF00005">
    <property type="entry name" value="ABC_tran"/>
    <property type="match status" value="1"/>
</dbReference>
<keyword evidence="8" id="KW-1185">Reference proteome</keyword>
<evidence type="ECO:0000259" key="6">
    <source>
        <dbReference type="PROSITE" id="PS50893"/>
    </source>
</evidence>
<dbReference type="PANTHER" id="PTHR42794:SF1">
    <property type="entry name" value="HEMIN IMPORT ATP-BINDING PROTEIN HMUV"/>
    <property type="match status" value="1"/>
</dbReference>
<gene>
    <name evidence="7" type="ORF">CF386_11405</name>
</gene>
<dbReference type="InterPro" id="IPR003593">
    <property type="entry name" value="AAA+_ATPase"/>
</dbReference>
<keyword evidence="1" id="KW-0813">Transport</keyword>
<evidence type="ECO:0000256" key="1">
    <source>
        <dbReference type="ARBA" id="ARBA00022448"/>
    </source>
</evidence>
<protein>
    <recommendedName>
        <fullName evidence="6">ABC transporter domain-containing protein</fullName>
    </recommendedName>
</protein>
<evidence type="ECO:0000313" key="8">
    <source>
        <dbReference type="Proteomes" id="UP000242175"/>
    </source>
</evidence>
<dbReference type="PROSITE" id="PS50893">
    <property type="entry name" value="ABC_TRANSPORTER_2"/>
    <property type="match status" value="1"/>
</dbReference>
<dbReference type="SUPFAM" id="SSF52540">
    <property type="entry name" value="P-loop containing nucleoside triphosphate hydrolases"/>
    <property type="match status" value="1"/>
</dbReference>
<dbReference type="OrthoDB" id="5292475at2"/>
<proteinExistence type="predicted"/>
<evidence type="ECO:0000256" key="3">
    <source>
        <dbReference type="ARBA" id="ARBA00022840"/>
    </source>
</evidence>
<dbReference type="InterPro" id="IPR003439">
    <property type="entry name" value="ABC_transporter-like_ATP-bd"/>
</dbReference>